<feature type="compositionally biased region" description="Basic and acidic residues" evidence="1">
    <location>
        <begin position="67"/>
        <end position="85"/>
    </location>
</feature>
<comment type="caution">
    <text evidence="2">The sequence shown here is derived from an EMBL/GenBank/DDBJ whole genome shotgun (WGS) entry which is preliminary data.</text>
</comment>
<accession>H0E8Y0</accession>
<protein>
    <submittedName>
        <fullName evidence="2">Uncharacterized protein</fullName>
    </submittedName>
</protein>
<evidence type="ECO:0000313" key="3">
    <source>
        <dbReference type="Proteomes" id="UP000005143"/>
    </source>
</evidence>
<evidence type="ECO:0000313" key="2">
    <source>
        <dbReference type="EMBL" id="EHN09880.1"/>
    </source>
</evidence>
<feature type="region of interest" description="Disordered" evidence="1">
    <location>
        <begin position="67"/>
        <end position="126"/>
    </location>
</feature>
<feature type="region of interest" description="Disordered" evidence="1">
    <location>
        <begin position="1"/>
        <end position="24"/>
    </location>
</feature>
<organism evidence="2 3">
    <name type="scientific">Patulibacter medicamentivorans</name>
    <dbReference type="NCBI Taxonomy" id="1097667"/>
    <lineage>
        <taxon>Bacteria</taxon>
        <taxon>Bacillati</taxon>
        <taxon>Actinomycetota</taxon>
        <taxon>Thermoleophilia</taxon>
        <taxon>Solirubrobacterales</taxon>
        <taxon>Patulibacteraceae</taxon>
        <taxon>Patulibacter</taxon>
    </lineage>
</organism>
<name>H0E8Y0_9ACTN</name>
<reference evidence="2 3" key="1">
    <citation type="journal article" date="2013" name="Biodegradation">
        <title>Quantitative proteomic analysis of ibuprofen-degrading Patulibacter sp. strain I11.</title>
        <authorList>
            <person name="Almeida B."/>
            <person name="Kjeldal H."/>
            <person name="Lolas I."/>
            <person name="Knudsen A.D."/>
            <person name="Carvalho G."/>
            <person name="Nielsen K.L."/>
            <person name="Barreto Crespo M.T."/>
            <person name="Stensballe A."/>
            <person name="Nielsen J.L."/>
        </authorList>
    </citation>
    <scope>NUCLEOTIDE SEQUENCE [LARGE SCALE GENOMIC DNA]</scope>
    <source>
        <strain evidence="2 3">I11</strain>
    </source>
</reference>
<gene>
    <name evidence="2" type="ORF">PAI11_32940</name>
</gene>
<sequence>MRRAAATLPDRRASMRTRWRTTPLAPPRRLERCAYAADREPASAACMPSPSGHGRCARGLDTACVYRDKRSTRTENHRSHIERSTSRGTPNQRRPDKQQGLGGSFPRHVEPTPPRHPWSREDRAQP</sequence>
<keyword evidence="3" id="KW-1185">Reference proteome</keyword>
<dbReference type="Proteomes" id="UP000005143">
    <property type="component" value="Unassembled WGS sequence"/>
</dbReference>
<dbReference type="EMBL" id="AGUD01000248">
    <property type="protein sequence ID" value="EHN09880.1"/>
    <property type="molecule type" value="Genomic_DNA"/>
</dbReference>
<dbReference type="AlphaFoldDB" id="H0E8Y0"/>
<proteinExistence type="predicted"/>
<evidence type="ECO:0000256" key="1">
    <source>
        <dbReference type="SAM" id="MobiDB-lite"/>
    </source>
</evidence>